<dbReference type="AlphaFoldDB" id="A0A0G0X8Y8"/>
<dbReference type="EMBL" id="LCBX01000003">
    <property type="protein sequence ID" value="KKS21405.1"/>
    <property type="molecule type" value="Genomic_DNA"/>
</dbReference>
<reference evidence="1 2" key="1">
    <citation type="journal article" date="2015" name="Nature">
        <title>rRNA introns, odd ribosomes, and small enigmatic genomes across a large radiation of phyla.</title>
        <authorList>
            <person name="Brown C.T."/>
            <person name="Hug L.A."/>
            <person name="Thomas B.C."/>
            <person name="Sharon I."/>
            <person name="Castelle C.J."/>
            <person name="Singh A."/>
            <person name="Wilkins M.J."/>
            <person name="Williams K.H."/>
            <person name="Banfield J.F."/>
        </authorList>
    </citation>
    <scope>NUCLEOTIDE SEQUENCE [LARGE SCALE GENOMIC DNA]</scope>
</reference>
<evidence type="ECO:0000313" key="1">
    <source>
        <dbReference type="EMBL" id="KKS21405.1"/>
    </source>
</evidence>
<sequence length="109" mass="12739">MERDELREGLRQRLARKGGVDEESFGKIWRSYIRLPNILSGPLDRYLETGKTAEIEELSVRDFSYKRLGEMFPKSTPFSRVMILGKLFRNYSQVSGELMTAYRERKAKG</sequence>
<comment type="caution">
    <text evidence="1">The sequence shown here is derived from an EMBL/GenBank/DDBJ whole genome shotgun (WGS) entry which is preliminary data.</text>
</comment>
<dbReference type="Proteomes" id="UP000034507">
    <property type="component" value="Unassembled WGS sequence"/>
</dbReference>
<organism evidence="1 2">
    <name type="scientific">candidate division WWE3 bacterium GW2011_GWC1_41_7</name>
    <dbReference type="NCBI Taxonomy" id="1619119"/>
    <lineage>
        <taxon>Bacteria</taxon>
        <taxon>Katanobacteria</taxon>
    </lineage>
</organism>
<proteinExistence type="predicted"/>
<gene>
    <name evidence="1" type="ORF">UU77_C0003G0033</name>
</gene>
<evidence type="ECO:0000313" key="2">
    <source>
        <dbReference type="Proteomes" id="UP000034507"/>
    </source>
</evidence>
<name>A0A0G0X8Y8_UNCKA</name>
<protein>
    <submittedName>
        <fullName evidence="1">Uncharacterized protein</fullName>
    </submittedName>
</protein>
<accession>A0A0G0X8Y8</accession>